<dbReference type="Pfam" id="PF22461">
    <property type="entry name" value="SLBB_2"/>
    <property type="match status" value="1"/>
</dbReference>
<keyword evidence="12" id="KW-0564">Palmitate</keyword>
<accession>A0A4Y8WPM3</accession>
<evidence type="ECO:0000256" key="12">
    <source>
        <dbReference type="ARBA" id="ARBA00023139"/>
    </source>
</evidence>
<evidence type="ECO:0000256" key="7">
    <source>
        <dbReference type="ARBA" id="ARBA00022729"/>
    </source>
</evidence>
<keyword evidence="14" id="KW-0449">Lipoprotein</keyword>
<keyword evidence="6" id="KW-0812">Transmembrane</keyword>
<dbReference type="GO" id="GO:0006811">
    <property type="term" value="P:monoatomic ion transport"/>
    <property type="evidence" value="ECO:0007669"/>
    <property type="project" value="UniProtKB-KW"/>
</dbReference>
<evidence type="ECO:0000256" key="13">
    <source>
        <dbReference type="ARBA" id="ARBA00023237"/>
    </source>
</evidence>
<evidence type="ECO:0000256" key="8">
    <source>
        <dbReference type="ARBA" id="ARBA00023047"/>
    </source>
</evidence>
<dbReference type="PANTHER" id="PTHR33619:SF3">
    <property type="entry name" value="POLYSACCHARIDE EXPORT PROTEIN GFCE-RELATED"/>
    <property type="match status" value="1"/>
</dbReference>
<proteinExistence type="inferred from homology"/>
<keyword evidence="7" id="KW-0732">Signal</keyword>
<dbReference type="GO" id="GO:0046930">
    <property type="term" value="C:pore complex"/>
    <property type="evidence" value="ECO:0007669"/>
    <property type="project" value="UniProtKB-KW"/>
</dbReference>
<dbReference type="InterPro" id="IPR054765">
    <property type="entry name" value="SLBB_dom"/>
</dbReference>
<evidence type="ECO:0000259" key="16">
    <source>
        <dbReference type="Pfam" id="PF22461"/>
    </source>
</evidence>
<keyword evidence="4" id="KW-1134">Transmembrane beta strand</keyword>
<dbReference type="AlphaFoldDB" id="A0A4Y8WPM3"/>
<feature type="domain" description="Polysaccharide export protein N-terminal" evidence="15">
    <location>
        <begin position="40"/>
        <end position="135"/>
    </location>
</feature>
<dbReference type="Gene3D" id="3.10.560.10">
    <property type="entry name" value="Outer membrane lipoprotein wza domain like"/>
    <property type="match status" value="1"/>
</dbReference>
<dbReference type="InterPro" id="IPR049712">
    <property type="entry name" value="Poly_export"/>
</dbReference>
<evidence type="ECO:0000256" key="2">
    <source>
        <dbReference type="ARBA" id="ARBA00009450"/>
    </source>
</evidence>
<dbReference type="GO" id="GO:0009279">
    <property type="term" value="C:cell outer membrane"/>
    <property type="evidence" value="ECO:0007669"/>
    <property type="project" value="UniProtKB-SubCell"/>
</dbReference>
<evidence type="ECO:0000256" key="1">
    <source>
        <dbReference type="ARBA" id="ARBA00004571"/>
    </source>
</evidence>
<comment type="similarity">
    <text evidence="2">Belongs to the BexD/CtrA/VexA family.</text>
</comment>
<keyword evidence="13" id="KW-0998">Cell outer membrane</keyword>
<dbReference type="STRING" id="1122973.GCA_000379925_00024"/>
<comment type="subcellular location">
    <subcellularLocation>
        <location evidence="1">Cell outer membrane</location>
        <topology evidence="1">Multi-pass membrane protein</topology>
    </subcellularLocation>
</comment>
<dbReference type="GO" id="GO:0015159">
    <property type="term" value="F:polysaccharide transmembrane transporter activity"/>
    <property type="evidence" value="ECO:0007669"/>
    <property type="project" value="InterPro"/>
</dbReference>
<keyword evidence="18" id="KW-1185">Reference proteome</keyword>
<reference evidence="17 18" key="1">
    <citation type="submission" date="2019-03" db="EMBL/GenBank/DDBJ databases">
        <title>Porphyromonas levii Isolated from the Uterus of Dairy Cows.</title>
        <authorList>
            <person name="Francis A.M."/>
        </authorList>
    </citation>
    <scope>NUCLEOTIDE SEQUENCE [LARGE SCALE GENOMIC DNA]</scope>
    <source>
        <strain evidence="17 18">AF5678</strain>
    </source>
</reference>
<evidence type="ECO:0000256" key="3">
    <source>
        <dbReference type="ARBA" id="ARBA00022448"/>
    </source>
</evidence>
<keyword evidence="11" id="KW-0472">Membrane</keyword>
<evidence type="ECO:0000256" key="4">
    <source>
        <dbReference type="ARBA" id="ARBA00022452"/>
    </source>
</evidence>
<keyword evidence="9" id="KW-0406">Ion transport</keyword>
<protein>
    <submittedName>
        <fullName evidence="17">Uncharacterized protein</fullName>
    </submittedName>
</protein>
<dbReference type="InterPro" id="IPR003715">
    <property type="entry name" value="Poly_export_N"/>
</dbReference>
<evidence type="ECO:0000313" key="17">
    <source>
        <dbReference type="EMBL" id="TFH95521.1"/>
    </source>
</evidence>
<keyword evidence="10" id="KW-0626">Porin</keyword>
<name>A0A4Y8WPM3_9PORP</name>
<sequence>MLWGSFTLVLVLMVTGCATSKDIAYLQYAEGKMQTEARALQDAKIMPKDILTVNIQASKPDLVAAFNGLYWSPQQQYSSMQSGMRTFLVDNDGTVDLPIMGRTTLGGLTLREAEQTVRKSLESYLSETPSVNIQIQNYRYSVLGEVARPGSFVSQNGKVSIFEALANAGDLTIYGVRDDVRLVRENRDGSVTMVKLNLKDTNIVDSPYYYLQQGDVIYVMPNNAIAASSKISSGTTIWISVASIALTVTNLLITVLRK</sequence>
<evidence type="ECO:0000256" key="5">
    <source>
        <dbReference type="ARBA" id="ARBA00022597"/>
    </source>
</evidence>
<dbReference type="Proteomes" id="UP000297225">
    <property type="component" value="Unassembled WGS sequence"/>
</dbReference>
<dbReference type="Pfam" id="PF02563">
    <property type="entry name" value="Poly_export"/>
    <property type="match status" value="1"/>
</dbReference>
<dbReference type="EMBL" id="SPNC01000047">
    <property type="protein sequence ID" value="TFH95521.1"/>
    <property type="molecule type" value="Genomic_DNA"/>
</dbReference>
<evidence type="ECO:0000256" key="14">
    <source>
        <dbReference type="ARBA" id="ARBA00023288"/>
    </source>
</evidence>
<evidence type="ECO:0000256" key="11">
    <source>
        <dbReference type="ARBA" id="ARBA00023136"/>
    </source>
</evidence>
<dbReference type="OrthoDB" id="662756at2"/>
<evidence type="ECO:0000256" key="6">
    <source>
        <dbReference type="ARBA" id="ARBA00022692"/>
    </source>
</evidence>
<dbReference type="GO" id="GO:0015288">
    <property type="term" value="F:porin activity"/>
    <property type="evidence" value="ECO:0007669"/>
    <property type="project" value="UniProtKB-KW"/>
</dbReference>
<gene>
    <name evidence="17" type="ORF">E4P47_04285</name>
</gene>
<organism evidence="17 18">
    <name type="scientific">Porphyromonas levii</name>
    <dbReference type="NCBI Taxonomy" id="28114"/>
    <lineage>
        <taxon>Bacteria</taxon>
        <taxon>Pseudomonadati</taxon>
        <taxon>Bacteroidota</taxon>
        <taxon>Bacteroidia</taxon>
        <taxon>Bacteroidales</taxon>
        <taxon>Porphyromonadaceae</taxon>
        <taxon>Porphyromonas</taxon>
    </lineage>
</organism>
<evidence type="ECO:0000256" key="9">
    <source>
        <dbReference type="ARBA" id="ARBA00023065"/>
    </source>
</evidence>
<keyword evidence="3" id="KW-0813">Transport</keyword>
<dbReference type="PANTHER" id="PTHR33619">
    <property type="entry name" value="POLYSACCHARIDE EXPORT PROTEIN GFCE-RELATED"/>
    <property type="match status" value="1"/>
</dbReference>
<comment type="caution">
    <text evidence="17">The sequence shown here is derived from an EMBL/GenBank/DDBJ whole genome shotgun (WGS) entry which is preliminary data.</text>
</comment>
<feature type="domain" description="SLBB" evidence="16">
    <location>
        <begin position="139"/>
        <end position="219"/>
    </location>
</feature>
<keyword evidence="5" id="KW-0762">Sugar transport</keyword>
<keyword evidence="8" id="KW-0625">Polysaccharide transport</keyword>
<evidence type="ECO:0000256" key="10">
    <source>
        <dbReference type="ARBA" id="ARBA00023114"/>
    </source>
</evidence>
<evidence type="ECO:0000313" key="18">
    <source>
        <dbReference type="Proteomes" id="UP000297225"/>
    </source>
</evidence>
<evidence type="ECO:0000259" key="15">
    <source>
        <dbReference type="Pfam" id="PF02563"/>
    </source>
</evidence>